<keyword evidence="2" id="KW-1185">Reference proteome</keyword>
<proteinExistence type="predicted"/>
<name>A0ACB9M6P7_9MYRT</name>
<gene>
    <name evidence="1" type="ORF">MLD38_032777</name>
</gene>
<evidence type="ECO:0000313" key="2">
    <source>
        <dbReference type="Proteomes" id="UP001057402"/>
    </source>
</evidence>
<organism evidence="1 2">
    <name type="scientific">Melastoma candidum</name>
    <dbReference type="NCBI Taxonomy" id="119954"/>
    <lineage>
        <taxon>Eukaryota</taxon>
        <taxon>Viridiplantae</taxon>
        <taxon>Streptophyta</taxon>
        <taxon>Embryophyta</taxon>
        <taxon>Tracheophyta</taxon>
        <taxon>Spermatophyta</taxon>
        <taxon>Magnoliopsida</taxon>
        <taxon>eudicotyledons</taxon>
        <taxon>Gunneridae</taxon>
        <taxon>Pentapetalae</taxon>
        <taxon>rosids</taxon>
        <taxon>malvids</taxon>
        <taxon>Myrtales</taxon>
        <taxon>Melastomataceae</taxon>
        <taxon>Melastomatoideae</taxon>
        <taxon>Melastomateae</taxon>
        <taxon>Melastoma</taxon>
    </lineage>
</organism>
<sequence>MAMATKKSLCVGLILAMLLVSMVEATQVVAKQSVDSSSSSSSQYHLDSGSSYGSGSLKSYQCGGQCNRRCSQTQYKKPCLFFCNKCCAKCLCVPPGYYGNKQVCPCYNNWKTKRGGPKCP</sequence>
<protein>
    <submittedName>
        <fullName evidence="1">Uncharacterized protein</fullName>
    </submittedName>
</protein>
<dbReference type="Proteomes" id="UP001057402">
    <property type="component" value="Chromosome 10"/>
</dbReference>
<dbReference type="EMBL" id="CM042889">
    <property type="protein sequence ID" value="KAI4319142.1"/>
    <property type="molecule type" value="Genomic_DNA"/>
</dbReference>
<comment type="caution">
    <text evidence="1">The sequence shown here is derived from an EMBL/GenBank/DDBJ whole genome shotgun (WGS) entry which is preliminary data.</text>
</comment>
<evidence type="ECO:0000313" key="1">
    <source>
        <dbReference type="EMBL" id="KAI4319142.1"/>
    </source>
</evidence>
<reference evidence="2" key="1">
    <citation type="journal article" date="2023" name="Front. Plant Sci.">
        <title>Chromosomal-level genome assembly of Melastoma candidum provides insights into trichome evolution.</title>
        <authorList>
            <person name="Zhong Y."/>
            <person name="Wu W."/>
            <person name="Sun C."/>
            <person name="Zou P."/>
            <person name="Liu Y."/>
            <person name="Dai S."/>
            <person name="Zhou R."/>
        </authorList>
    </citation>
    <scope>NUCLEOTIDE SEQUENCE [LARGE SCALE GENOMIC DNA]</scope>
</reference>
<accession>A0ACB9M6P7</accession>